<dbReference type="InParanoid" id="A0A0C3JJC7"/>
<dbReference type="EMBL" id="KN831955">
    <property type="protein sequence ID" value="KIO09203.1"/>
    <property type="molecule type" value="Genomic_DNA"/>
</dbReference>
<sequence length="165" mass="18345">MLERVIQQQVKLATMDQAYSLEGVASYMSGTNNSERRREDGVWRSLNEMPPVIGVKCHRYRGSQVYRCVVGRTVGSRQEVDWHCCRREAASSGPAVFTALGSKDAAAALLPVSRLRFCRFPTPTAICSCLGLPAYHSPRPQITPSQPLPYPTHLQLPLPQPVRLP</sequence>
<organism evidence="1 2">
    <name type="scientific">Pisolithus tinctorius Marx 270</name>
    <dbReference type="NCBI Taxonomy" id="870435"/>
    <lineage>
        <taxon>Eukaryota</taxon>
        <taxon>Fungi</taxon>
        <taxon>Dikarya</taxon>
        <taxon>Basidiomycota</taxon>
        <taxon>Agaricomycotina</taxon>
        <taxon>Agaricomycetes</taxon>
        <taxon>Agaricomycetidae</taxon>
        <taxon>Boletales</taxon>
        <taxon>Sclerodermatineae</taxon>
        <taxon>Pisolithaceae</taxon>
        <taxon>Pisolithus</taxon>
    </lineage>
</organism>
<dbReference type="Proteomes" id="UP000054217">
    <property type="component" value="Unassembled WGS sequence"/>
</dbReference>
<protein>
    <submittedName>
        <fullName evidence="1">Uncharacterized protein</fullName>
    </submittedName>
</protein>
<dbReference type="AlphaFoldDB" id="A0A0C3JJC7"/>
<accession>A0A0C3JJC7</accession>
<reference evidence="2" key="2">
    <citation type="submission" date="2015-01" db="EMBL/GenBank/DDBJ databases">
        <title>Evolutionary Origins and Diversification of the Mycorrhizal Mutualists.</title>
        <authorList>
            <consortium name="DOE Joint Genome Institute"/>
            <consortium name="Mycorrhizal Genomics Consortium"/>
            <person name="Kohler A."/>
            <person name="Kuo A."/>
            <person name="Nagy L.G."/>
            <person name="Floudas D."/>
            <person name="Copeland A."/>
            <person name="Barry K.W."/>
            <person name="Cichocki N."/>
            <person name="Veneault-Fourrey C."/>
            <person name="LaButti K."/>
            <person name="Lindquist E.A."/>
            <person name="Lipzen A."/>
            <person name="Lundell T."/>
            <person name="Morin E."/>
            <person name="Murat C."/>
            <person name="Riley R."/>
            <person name="Ohm R."/>
            <person name="Sun H."/>
            <person name="Tunlid A."/>
            <person name="Henrissat B."/>
            <person name="Grigoriev I.V."/>
            <person name="Hibbett D.S."/>
            <person name="Martin F."/>
        </authorList>
    </citation>
    <scope>NUCLEOTIDE SEQUENCE [LARGE SCALE GENOMIC DNA]</scope>
    <source>
        <strain evidence="2">Marx 270</strain>
    </source>
</reference>
<dbReference type="HOGENOM" id="CLU_136925_0_0_1"/>
<proteinExistence type="predicted"/>
<gene>
    <name evidence="1" type="ORF">M404DRAFT_308533</name>
</gene>
<evidence type="ECO:0000313" key="2">
    <source>
        <dbReference type="Proteomes" id="UP000054217"/>
    </source>
</evidence>
<reference evidence="1 2" key="1">
    <citation type="submission" date="2014-04" db="EMBL/GenBank/DDBJ databases">
        <authorList>
            <consortium name="DOE Joint Genome Institute"/>
            <person name="Kuo A."/>
            <person name="Kohler A."/>
            <person name="Costa M.D."/>
            <person name="Nagy L.G."/>
            <person name="Floudas D."/>
            <person name="Copeland A."/>
            <person name="Barry K.W."/>
            <person name="Cichocki N."/>
            <person name="Veneault-Fourrey C."/>
            <person name="LaButti K."/>
            <person name="Lindquist E.A."/>
            <person name="Lipzen A."/>
            <person name="Lundell T."/>
            <person name="Morin E."/>
            <person name="Murat C."/>
            <person name="Sun H."/>
            <person name="Tunlid A."/>
            <person name="Henrissat B."/>
            <person name="Grigoriev I.V."/>
            <person name="Hibbett D.S."/>
            <person name="Martin F."/>
            <person name="Nordberg H.P."/>
            <person name="Cantor M.N."/>
            <person name="Hua S.X."/>
        </authorList>
    </citation>
    <scope>NUCLEOTIDE SEQUENCE [LARGE SCALE GENOMIC DNA]</scope>
    <source>
        <strain evidence="1 2">Marx 270</strain>
    </source>
</reference>
<keyword evidence="2" id="KW-1185">Reference proteome</keyword>
<evidence type="ECO:0000313" key="1">
    <source>
        <dbReference type="EMBL" id="KIO09203.1"/>
    </source>
</evidence>
<name>A0A0C3JJC7_PISTI</name>